<feature type="compositionally biased region" description="Basic and acidic residues" evidence="1">
    <location>
        <begin position="27"/>
        <end position="37"/>
    </location>
</feature>
<evidence type="ECO:0000313" key="3">
    <source>
        <dbReference type="Proteomes" id="UP000015241"/>
    </source>
</evidence>
<feature type="compositionally biased region" description="Basic and acidic residues" evidence="1">
    <location>
        <begin position="696"/>
        <end position="707"/>
    </location>
</feature>
<proteinExistence type="predicted"/>
<feature type="compositionally biased region" description="Low complexity" evidence="1">
    <location>
        <begin position="165"/>
        <end position="181"/>
    </location>
</feature>
<dbReference type="Proteomes" id="UP000015241">
    <property type="component" value="Unassembled WGS sequence"/>
</dbReference>
<feature type="compositionally biased region" description="Polar residues" evidence="1">
    <location>
        <begin position="648"/>
        <end position="657"/>
    </location>
</feature>
<evidence type="ECO:0000256" key="1">
    <source>
        <dbReference type="SAM" id="MobiDB-lite"/>
    </source>
</evidence>
<dbReference type="AlphaFoldDB" id="S8FEL9"/>
<feature type="compositionally biased region" description="Polar residues" evidence="1">
    <location>
        <begin position="118"/>
        <end position="132"/>
    </location>
</feature>
<feature type="compositionally biased region" description="Polar residues" evidence="1">
    <location>
        <begin position="201"/>
        <end position="217"/>
    </location>
</feature>
<dbReference type="STRING" id="743788.S8FEL9"/>
<dbReference type="OrthoDB" id="2505887at2759"/>
<feature type="compositionally biased region" description="Low complexity" evidence="1">
    <location>
        <begin position="134"/>
        <end position="151"/>
    </location>
</feature>
<dbReference type="HOGENOM" id="CLU_015324_0_0_1"/>
<dbReference type="InParanoid" id="S8FEL9"/>
<dbReference type="eggNOG" id="ENOG502SEG0">
    <property type="taxonomic scope" value="Eukaryota"/>
</dbReference>
<organism evidence="2 3">
    <name type="scientific">Fomitopsis schrenkii</name>
    <name type="common">Brown rot fungus</name>
    <dbReference type="NCBI Taxonomy" id="2126942"/>
    <lineage>
        <taxon>Eukaryota</taxon>
        <taxon>Fungi</taxon>
        <taxon>Dikarya</taxon>
        <taxon>Basidiomycota</taxon>
        <taxon>Agaricomycotina</taxon>
        <taxon>Agaricomycetes</taxon>
        <taxon>Polyporales</taxon>
        <taxon>Fomitopsis</taxon>
    </lineage>
</organism>
<feature type="region of interest" description="Disordered" evidence="1">
    <location>
        <begin position="1"/>
        <end position="217"/>
    </location>
</feature>
<sequence>MPPRAAARKAARLAAAQLESSPPPSDTRAREFGEPSKPRTPVKVTYGRRKRGPGSPTKSSEDSPDKGKSVAKRPRASLSALVSSPGDKASGSRMESPILLSDEETDASELDGLKSPLRGNSSGRKTGGTTPVFSAKKPSSSVPGKGKSKAPASSISSTKRKRAVSISSTSSLSELSDSDLTPISPQSAEPSTMPPPPRARSASTLTALPSSQLSVSTSALRRTASVATLGGSTVDDEPWSLTRLGSLAWVKVNSLGNLAGEDGAEEDGATYWWPAKVTNPKEPLQVSLFGDGPDPTGPAQRADLTVDTPSASNILPMALRGRIRFNEMNYKTTSGDVAGTVSPRKRRKLDIDTRWTEARDLMLKEDEDANEGLPMLLSSHFSRDASFSVKALLTGKSKVVDEIVLSDSEDNSSMKRQQKPWKPPPRDETLEIPGELVLAREKKMYTEYWPAKLLEYIPPSNPKQHPRYKAQFYDGEIKNIDADWFHTQLDKGFGTCKLGRDKFNYGLEEDRDDTSAPLVYDAPATEAHDEGALHTSTPEPVSPPLEDFEDLSIAEQFEYVKPVLGAVIDGRFEPANKRHDQFMRGAAERRKVCESGYSRGSLQQDEVEELLHLVRRWATKREKRRELGIILDDRDMRPSAEEDGACIETSQVPTTDNPAERTVTHERGLTGLQTDELAVSEAEGPPPSQMTLDADADVHEAPPRDESTVAPPSNAFSPRSDVPELVRSTEAAGNPVNVEPLALEKQTQAETQRPRPKLSFKDLSAIDQITYCQNILLHEAVLQLLLWRSGERTSLGLLTKAEEQRLHDVAFEMSNESDWVHEILRLRQAAEGKMLPWSNNDKAKASAALPTPAGGTRTRTKRGL</sequence>
<feature type="region of interest" description="Disordered" evidence="1">
    <location>
        <begin position="841"/>
        <end position="864"/>
    </location>
</feature>
<feature type="compositionally biased region" description="Basic residues" evidence="1">
    <location>
        <begin position="1"/>
        <end position="11"/>
    </location>
</feature>
<feature type="compositionally biased region" description="Basic and acidic residues" evidence="1">
    <location>
        <begin position="59"/>
        <end position="68"/>
    </location>
</feature>
<evidence type="ECO:0000313" key="2">
    <source>
        <dbReference type="EMBL" id="EPS96859.1"/>
    </source>
</evidence>
<gene>
    <name evidence="2" type="ORF">FOMPIDRAFT_85458</name>
</gene>
<accession>S8FEL9</accession>
<reference evidence="2 3" key="1">
    <citation type="journal article" date="2012" name="Science">
        <title>The Paleozoic origin of enzymatic lignin decomposition reconstructed from 31 fungal genomes.</title>
        <authorList>
            <person name="Floudas D."/>
            <person name="Binder M."/>
            <person name="Riley R."/>
            <person name="Barry K."/>
            <person name="Blanchette R.A."/>
            <person name="Henrissat B."/>
            <person name="Martinez A.T."/>
            <person name="Otillar R."/>
            <person name="Spatafora J.W."/>
            <person name="Yadav J.S."/>
            <person name="Aerts A."/>
            <person name="Benoit I."/>
            <person name="Boyd A."/>
            <person name="Carlson A."/>
            <person name="Copeland A."/>
            <person name="Coutinho P.M."/>
            <person name="de Vries R.P."/>
            <person name="Ferreira P."/>
            <person name="Findley K."/>
            <person name="Foster B."/>
            <person name="Gaskell J."/>
            <person name="Glotzer D."/>
            <person name="Gorecki P."/>
            <person name="Heitman J."/>
            <person name="Hesse C."/>
            <person name="Hori C."/>
            <person name="Igarashi K."/>
            <person name="Jurgens J.A."/>
            <person name="Kallen N."/>
            <person name="Kersten P."/>
            <person name="Kohler A."/>
            <person name="Kuees U."/>
            <person name="Kumar T.K.A."/>
            <person name="Kuo A."/>
            <person name="LaButti K."/>
            <person name="Larrondo L.F."/>
            <person name="Lindquist E."/>
            <person name="Ling A."/>
            <person name="Lombard V."/>
            <person name="Lucas S."/>
            <person name="Lundell T."/>
            <person name="Martin R."/>
            <person name="McLaughlin D.J."/>
            <person name="Morgenstern I."/>
            <person name="Morin E."/>
            <person name="Murat C."/>
            <person name="Nagy L.G."/>
            <person name="Nolan M."/>
            <person name="Ohm R.A."/>
            <person name="Patyshakuliyeva A."/>
            <person name="Rokas A."/>
            <person name="Ruiz-Duenas F.J."/>
            <person name="Sabat G."/>
            <person name="Salamov A."/>
            <person name="Samejima M."/>
            <person name="Schmutz J."/>
            <person name="Slot J.C."/>
            <person name="St John F."/>
            <person name="Stenlid J."/>
            <person name="Sun H."/>
            <person name="Sun S."/>
            <person name="Syed K."/>
            <person name="Tsang A."/>
            <person name="Wiebenga A."/>
            <person name="Young D."/>
            <person name="Pisabarro A."/>
            <person name="Eastwood D.C."/>
            <person name="Martin F."/>
            <person name="Cullen D."/>
            <person name="Grigoriev I.V."/>
            <person name="Hibbett D.S."/>
        </authorList>
    </citation>
    <scope>NUCLEOTIDE SEQUENCE</scope>
    <source>
        <strain evidence="3">FP-58527</strain>
    </source>
</reference>
<dbReference type="EMBL" id="KE504183">
    <property type="protein sequence ID" value="EPS96859.1"/>
    <property type="molecule type" value="Genomic_DNA"/>
</dbReference>
<feature type="region of interest" description="Disordered" evidence="1">
    <location>
        <begin position="409"/>
        <end position="428"/>
    </location>
</feature>
<feature type="region of interest" description="Disordered" evidence="1">
    <location>
        <begin position="641"/>
        <end position="755"/>
    </location>
</feature>
<keyword evidence="3" id="KW-1185">Reference proteome</keyword>
<name>S8FEL9_FOMSC</name>
<feature type="compositionally biased region" description="Basic and acidic residues" evidence="1">
    <location>
        <begin position="658"/>
        <end position="668"/>
    </location>
</feature>
<protein>
    <submittedName>
        <fullName evidence="2">Uncharacterized protein</fullName>
    </submittedName>
</protein>